<dbReference type="CDD" id="cd02910">
    <property type="entry name" value="cupin_Yhhw_N"/>
    <property type="match status" value="1"/>
</dbReference>
<proteinExistence type="inferred from homology"/>
<feature type="binding site" evidence="2">
    <location>
        <position position="60"/>
    </location>
    <ligand>
        <name>Fe cation</name>
        <dbReference type="ChEBI" id="CHEBI:24875"/>
    </ligand>
</feature>
<keyword evidence="7" id="KW-1185">Reference proteome</keyword>
<dbReference type="HOGENOM" id="CLU_064194_2_2_12"/>
<feature type="domain" description="Quercetin 2,3-dioxygenase C-terminal cupin" evidence="5">
    <location>
        <begin position="148"/>
        <end position="233"/>
    </location>
</feature>
<evidence type="ECO:0000256" key="3">
    <source>
        <dbReference type="RuleBase" id="RU003457"/>
    </source>
</evidence>
<name>I4B5D5_TURPD</name>
<keyword evidence="2" id="KW-0479">Metal-binding</keyword>
<dbReference type="InterPro" id="IPR011051">
    <property type="entry name" value="RmlC_Cupin_sf"/>
</dbReference>
<sequence>MQKILHRANTRGYADHGWLKSNHTFSFAGYHDASRMNFGALRVLNDDRVAPGMGFGMHGHSDMEIVSIPLSGSLAHKDSTGRSETILSGDVQIMSAGTGIMHSEFNPDNAKEVNFLQIWVLPEKRGIAPRYGQRSFDLEAKRNSFIKVVSWQESGDALWINQRAEFSQGVFDPGTKVQLKPSAENTGFYLFVIKGSVEVAGETLQNRDAIGISGADTIDITVKDDARLLAIEVPLS</sequence>
<dbReference type="SUPFAM" id="SSF51182">
    <property type="entry name" value="RmlC-like cupins"/>
    <property type="match status" value="1"/>
</dbReference>
<organism evidence="6 7">
    <name type="scientific">Turneriella parva (strain ATCC BAA-1111 / DSM 21527 / NCTC 11395 / H)</name>
    <name type="common">Leptospira parva</name>
    <dbReference type="NCBI Taxonomy" id="869212"/>
    <lineage>
        <taxon>Bacteria</taxon>
        <taxon>Pseudomonadati</taxon>
        <taxon>Spirochaetota</taxon>
        <taxon>Spirochaetia</taxon>
        <taxon>Leptospirales</taxon>
        <taxon>Leptospiraceae</taxon>
        <taxon>Turneriella</taxon>
    </lineage>
</organism>
<protein>
    <submittedName>
        <fullName evidence="6">Pirin domain protein</fullName>
    </submittedName>
</protein>
<feature type="binding site" evidence="2">
    <location>
        <position position="104"/>
    </location>
    <ligand>
        <name>Fe cation</name>
        <dbReference type="ChEBI" id="CHEBI:24875"/>
    </ligand>
</feature>
<dbReference type="InterPro" id="IPR041602">
    <property type="entry name" value="Quercetinase_C"/>
</dbReference>
<keyword evidence="2" id="KW-0408">Iron</keyword>
<gene>
    <name evidence="6" type="ordered locus">Turpa_1845</name>
</gene>
<feature type="binding site" evidence="2">
    <location>
        <position position="102"/>
    </location>
    <ligand>
        <name>Fe cation</name>
        <dbReference type="ChEBI" id="CHEBI:24875"/>
    </ligand>
</feature>
<comment type="cofactor">
    <cofactor evidence="2">
        <name>Fe cation</name>
        <dbReference type="ChEBI" id="CHEBI:24875"/>
    </cofactor>
    <text evidence="2">Binds 1 Fe cation per subunit.</text>
</comment>
<dbReference type="KEGG" id="tpx:Turpa_1845"/>
<evidence type="ECO:0000256" key="2">
    <source>
        <dbReference type="PIRSR" id="PIRSR006232-1"/>
    </source>
</evidence>
<evidence type="ECO:0000259" key="5">
    <source>
        <dbReference type="Pfam" id="PF17954"/>
    </source>
</evidence>
<evidence type="ECO:0000259" key="4">
    <source>
        <dbReference type="Pfam" id="PF02678"/>
    </source>
</evidence>
<dbReference type="OrthoDB" id="321327at2"/>
<dbReference type="Proteomes" id="UP000006048">
    <property type="component" value="Chromosome"/>
</dbReference>
<dbReference type="PATRIC" id="fig|869212.3.peg.1845"/>
<dbReference type="Pfam" id="PF17954">
    <property type="entry name" value="Pirin_C_2"/>
    <property type="match status" value="1"/>
</dbReference>
<dbReference type="PANTHER" id="PTHR43212">
    <property type="entry name" value="QUERCETIN 2,3-DIOXYGENASE"/>
    <property type="match status" value="1"/>
</dbReference>
<dbReference type="InterPro" id="IPR014710">
    <property type="entry name" value="RmlC-like_jellyroll"/>
</dbReference>
<dbReference type="InterPro" id="IPR003829">
    <property type="entry name" value="Pirin_N_dom"/>
</dbReference>
<dbReference type="PANTHER" id="PTHR43212:SF3">
    <property type="entry name" value="QUERCETIN 2,3-DIOXYGENASE"/>
    <property type="match status" value="1"/>
</dbReference>
<dbReference type="GO" id="GO:0046872">
    <property type="term" value="F:metal ion binding"/>
    <property type="evidence" value="ECO:0007669"/>
    <property type="project" value="UniProtKB-KW"/>
</dbReference>
<dbReference type="STRING" id="869212.Turpa_1845"/>
<dbReference type="InterPro" id="IPR012093">
    <property type="entry name" value="Pirin"/>
</dbReference>
<dbReference type="Pfam" id="PF02678">
    <property type="entry name" value="Pirin"/>
    <property type="match status" value="1"/>
</dbReference>
<comment type="similarity">
    <text evidence="1 3">Belongs to the pirin family.</text>
</comment>
<dbReference type="Gene3D" id="2.60.120.10">
    <property type="entry name" value="Jelly Rolls"/>
    <property type="match status" value="2"/>
</dbReference>
<evidence type="ECO:0000313" key="6">
    <source>
        <dbReference type="EMBL" id="AFM12492.1"/>
    </source>
</evidence>
<evidence type="ECO:0000256" key="1">
    <source>
        <dbReference type="ARBA" id="ARBA00008416"/>
    </source>
</evidence>
<dbReference type="PIRSF" id="PIRSF006232">
    <property type="entry name" value="Pirin"/>
    <property type="match status" value="1"/>
</dbReference>
<reference evidence="6 7" key="1">
    <citation type="submission" date="2012-06" db="EMBL/GenBank/DDBJ databases">
        <title>The complete chromosome of genome of Turneriella parva DSM 21527.</title>
        <authorList>
            <consortium name="US DOE Joint Genome Institute (JGI-PGF)"/>
            <person name="Lucas S."/>
            <person name="Han J."/>
            <person name="Lapidus A."/>
            <person name="Bruce D."/>
            <person name="Goodwin L."/>
            <person name="Pitluck S."/>
            <person name="Peters L."/>
            <person name="Kyrpides N."/>
            <person name="Mavromatis K."/>
            <person name="Ivanova N."/>
            <person name="Mikhailova N."/>
            <person name="Chertkov O."/>
            <person name="Detter J.C."/>
            <person name="Tapia R."/>
            <person name="Han C."/>
            <person name="Land M."/>
            <person name="Hauser L."/>
            <person name="Markowitz V."/>
            <person name="Cheng J.-F."/>
            <person name="Hugenholtz P."/>
            <person name="Woyke T."/>
            <person name="Wu D."/>
            <person name="Gronow S."/>
            <person name="Wellnitz S."/>
            <person name="Brambilla E."/>
            <person name="Klenk H.-P."/>
            <person name="Eisen J.A."/>
        </authorList>
    </citation>
    <scope>NUCLEOTIDE SEQUENCE [LARGE SCALE GENOMIC DNA]</scope>
    <source>
        <strain evidence="7">ATCC BAA-1111 / DSM 21527 / NCTC 11395 / H</strain>
    </source>
</reference>
<feature type="binding site" evidence="2">
    <location>
        <position position="58"/>
    </location>
    <ligand>
        <name>Fe cation</name>
        <dbReference type="ChEBI" id="CHEBI:24875"/>
    </ligand>
</feature>
<dbReference type="EMBL" id="CP002959">
    <property type="protein sequence ID" value="AFM12492.1"/>
    <property type="molecule type" value="Genomic_DNA"/>
</dbReference>
<accession>I4B5D5</accession>
<dbReference type="AlphaFoldDB" id="I4B5D5"/>
<feature type="domain" description="Pirin N-terminal" evidence="4">
    <location>
        <begin position="12"/>
        <end position="120"/>
    </location>
</feature>
<evidence type="ECO:0000313" key="7">
    <source>
        <dbReference type="Proteomes" id="UP000006048"/>
    </source>
</evidence>
<dbReference type="RefSeq" id="WP_014803001.1">
    <property type="nucleotide sequence ID" value="NC_018020.1"/>
</dbReference>